<proteinExistence type="predicted"/>
<feature type="compositionally biased region" description="Basic and acidic residues" evidence="1">
    <location>
        <begin position="49"/>
        <end position="63"/>
    </location>
</feature>
<sequence length="71" mass="8341">MEVNCTQYHQLQMVYRVAQRLICLKHSNQDEDSIRQALQNLKEHLVMDQKANKKQGQQDEFLKQGRLSNAA</sequence>
<organism evidence="2 3">
    <name type="scientific">Dovyalis caffra</name>
    <dbReference type="NCBI Taxonomy" id="77055"/>
    <lineage>
        <taxon>Eukaryota</taxon>
        <taxon>Viridiplantae</taxon>
        <taxon>Streptophyta</taxon>
        <taxon>Embryophyta</taxon>
        <taxon>Tracheophyta</taxon>
        <taxon>Spermatophyta</taxon>
        <taxon>Magnoliopsida</taxon>
        <taxon>eudicotyledons</taxon>
        <taxon>Gunneridae</taxon>
        <taxon>Pentapetalae</taxon>
        <taxon>rosids</taxon>
        <taxon>fabids</taxon>
        <taxon>Malpighiales</taxon>
        <taxon>Salicaceae</taxon>
        <taxon>Flacourtieae</taxon>
        <taxon>Dovyalis</taxon>
    </lineage>
</organism>
<protein>
    <submittedName>
        <fullName evidence="2">Uncharacterized protein</fullName>
    </submittedName>
</protein>
<reference evidence="2 3" key="1">
    <citation type="submission" date="2024-01" db="EMBL/GenBank/DDBJ databases">
        <authorList>
            <person name="Waweru B."/>
        </authorList>
    </citation>
    <scope>NUCLEOTIDE SEQUENCE [LARGE SCALE GENOMIC DNA]</scope>
</reference>
<dbReference type="Proteomes" id="UP001314170">
    <property type="component" value="Unassembled WGS sequence"/>
</dbReference>
<comment type="caution">
    <text evidence="2">The sequence shown here is derived from an EMBL/GenBank/DDBJ whole genome shotgun (WGS) entry which is preliminary data.</text>
</comment>
<evidence type="ECO:0000313" key="2">
    <source>
        <dbReference type="EMBL" id="CAK7356352.1"/>
    </source>
</evidence>
<evidence type="ECO:0000313" key="3">
    <source>
        <dbReference type="Proteomes" id="UP001314170"/>
    </source>
</evidence>
<feature type="region of interest" description="Disordered" evidence="1">
    <location>
        <begin position="49"/>
        <end position="71"/>
    </location>
</feature>
<name>A0AAV1STK9_9ROSI</name>
<keyword evidence="3" id="KW-1185">Reference proteome</keyword>
<dbReference type="EMBL" id="CAWUPB010001197">
    <property type="protein sequence ID" value="CAK7356352.1"/>
    <property type="molecule type" value="Genomic_DNA"/>
</dbReference>
<dbReference type="AlphaFoldDB" id="A0AAV1STK9"/>
<accession>A0AAV1STK9</accession>
<evidence type="ECO:0000256" key="1">
    <source>
        <dbReference type="SAM" id="MobiDB-lite"/>
    </source>
</evidence>
<gene>
    <name evidence="2" type="ORF">DCAF_LOCUS26623</name>
</gene>